<feature type="signal peptide" evidence="1">
    <location>
        <begin position="1"/>
        <end position="21"/>
    </location>
</feature>
<gene>
    <name evidence="2" type="ORF">B0H66DRAFT_81279</name>
</gene>
<proteinExistence type="predicted"/>
<reference evidence="2" key="1">
    <citation type="journal article" date="2023" name="Mol. Phylogenet. Evol.">
        <title>Genome-scale phylogeny and comparative genomics of the fungal order Sordariales.</title>
        <authorList>
            <person name="Hensen N."/>
            <person name="Bonometti L."/>
            <person name="Westerberg I."/>
            <person name="Brannstrom I.O."/>
            <person name="Guillou S."/>
            <person name="Cros-Aarteil S."/>
            <person name="Calhoun S."/>
            <person name="Haridas S."/>
            <person name="Kuo A."/>
            <person name="Mondo S."/>
            <person name="Pangilinan J."/>
            <person name="Riley R."/>
            <person name="LaButti K."/>
            <person name="Andreopoulos B."/>
            <person name="Lipzen A."/>
            <person name="Chen C."/>
            <person name="Yan M."/>
            <person name="Daum C."/>
            <person name="Ng V."/>
            <person name="Clum A."/>
            <person name="Steindorff A."/>
            <person name="Ohm R.A."/>
            <person name="Martin F."/>
            <person name="Silar P."/>
            <person name="Natvig D.O."/>
            <person name="Lalanne C."/>
            <person name="Gautier V."/>
            <person name="Ament-Velasquez S.L."/>
            <person name="Kruys A."/>
            <person name="Hutchinson M.I."/>
            <person name="Powell A.J."/>
            <person name="Barry K."/>
            <person name="Miller A.N."/>
            <person name="Grigoriev I.V."/>
            <person name="Debuchy R."/>
            <person name="Gladieux P."/>
            <person name="Hiltunen Thoren M."/>
            <person name="Johannesson H."/>
        </authorList>
    </citation>
    <scope>NUCLEOTIDE SEQUENCE</scope>
    <source>
        <strain evidence="2">CBS 118394</strain>
    </source>
</reference>
<evidence type="ECO:0000313" key="3">
    <source>
        <dbReference type="Proteomes" id="UP001283341"/>
    </source>
</evidence>
<comment type="caution">
    <text evidence="2">The sequence shown here is derived from an EMBL/GenBank/DDBJ whole genome shotgun (WGS) entry which is preliminary data.</text>
</comment>
<reference evidence="2" key="2">
    <citation type="submission" date="2023-06" db="EMBL/GenBank/DDBJ databases">
        <authorList>
            <consortium name="Lawrence Berkeley National Laboratory"/>
            <person name="Haridas S."/>
            <person name="Hensen N."/>
            <person name="Bonometti L."/>
            <person name="Westerberg I."/>
            <person name="Brannstrom I.O."/>
            <person name="Guillou S."/>
            <person name="Cros-Aarteil S."/>
            <person name="Calhoun S."/>
            <person name="Kuo A."/>
            <person name="Mondo S."/>
            <person name="Pangilinan J."/>
            <person name="Riley R."/>
            <person name="Labutti K."/>
            <person name="Andreopoulos B."/>
            <person name="Lipzen A."/>
            <person name="Chen C."/>
            <person name="Yanf M."/>
            <person name="Daum C."/>
            <person name="Ng V."/>
            <person name="Clum A."/>
            <person name="Steindorff A."/>
            <person name="Ohm R."/>
            <person name="Martin F."/>
            <person name="Silar P."/>
            <person name="Natvig D."/>
            <person name="Lalanne C."/>
            <person name="Gautier V."/>
            <person name="Ament-Velasquez S.L."/>
            <person name="Kruys A."/>
            <person name="Hutchinson M.I."/>
            <person name="Powell A.J."/>
            <person name="Barry K."/>
            <person name="Miller A.N."/>
            <person name="Grigoriev I.V."/>
            <person name="Debuchy R."/>
            <person name="Gladieux P."/>
            <person name="Thoren M.H."/>
            <person name="Johannesson H."/>
        </authorList>
    </citation>
    <scope>NUCLEOTIDE SEQUENCE</scope>
    <source>
        <strain evidence="2">CBS 118394</strain>
    </source>
</reference>
<protein>
    <submittedName>
        <fullName evidence="2">Uncharacterized protein</fullName>
    </submittedName>
</protein>
<dbReference type="AlphaFoldDB" id="A0AAE0ITE7"/>
<keyword evidence="3" id="KW-1185">Reference proteome</keyword>
<feature type="chain" id="PRO_5042031163" evidence="1">
    <location>
        <begin position="22"/>
        <end position="205"/>
    </location>
</feature>
<evidence type="ECO:0000313" key="2">
    <source>
        <dbReference type="EMBL" id="KAK3330924.1"/>
    </source>
</evidence>
<sequence length="205" mass="23677">MATCFFFWLFCFASWMDIIYIHRWCGGLLEDEAEHNIGHIGVCRQPTQAYYREGELAGGLEWMEHLAAYSPSLYRGQNDYFLVCFPVLCFFSSRVSRATVFRCLFFTICAYAGCFGNYYGTLRILLAELHRPNGFTQKWAPILHVCLVCLSVELGKSAGFWEDVWFCLFYVILVIIQMTPDGNLVSCLSSNHICIPGCYTPWIWR</sequence>
<dbReference type="EMBL" id="JAUEDM010000001">
    <property type="protein sequence ID" value="KAK3330924.1"/>
    <property type="molecule type" value="Genomic_DNA"/>
</dbReference>
<name>A0AAE0ITE7_9PEZI</name>
<keyword evidence="1" id="KW-0732">Signal</keyword>
<accession>A0AAE0ITE7</accession>
<dbReference type="Proteomes" id="UP001283341">
    <property type="component" value="Unassembled WGS sequence"/>
</dbReference>
<evidence type="ECO:0000256" key="1">
    <source>
        <dbReference type="SAM" id="SignalP"/>
    </source>
</evidence>
<organism evidence="2 3">
    <name type="scientific">Apodospora peruviana</name>
    <dbReference type="NCBI Taxonomy" id="516989"/>
    <lineage>
        <taxon>Eukaryota</taxon>
        <taxon>Fungi</taxon>
        <taxon>Dikarya</taxon>
        <taxon>Ascomycota</taxon>
        <taxon>Pezizomycotina</taxon>
        <taxon>Sordariomycetes</taxon>
        <taxon>Sordariomycetidae</taxon>
        <taxon>Sordariales</taxon>
        <taxon>Lasiosphaeriaceae</taxon>
        <taxon>Apodospora</taxon>
    </lineage>
</organism>